<evidence type="ECO:0000313" key="2">
    <source>
        <dbReference type="Proteomes" id="UP000035720"/>
    </source>
</evidence>
<dbReference type="STRING" id="1193518.BN13_20062"/>
<organism evidence="1 2">
    <name type="scientific">Nostocoides jenkinsii Ben 74</name>
    <dbReference type="NCBI Taxonomy" id="1193518"/>
    <lineage>
        <taxon>Bacteria</taxon>
        <taxon>Bacillati</taxon>
        <taxon>Actinomycetota</taxon>
        <taxon>Actinomycetes</taxon>
        <taxon>Micrococcales</taxon>
        <taxon>Intrasporangiaceae</taxon>
        <taxon>Nostocoides</taxon>
    </lineage>
</organism>
<dbReference type="AlphaFoldDB" id="A0A077MA70"/>
<name>A0A077MA70_9MICO</name>
<proteinExistence type="predicted"/>
<accession>A0A077MA70</accession>
<gene>
    <name evidence="1" type="ORF">BN13_20062</name>
</gene>
<protein>
    <submittedName>
        <fullName evidence="1">Uncharacterized protein</fullName>
    </submittedName>
</protein>
<keyword evidence="2" id="KW-1185">Reference proteome</keyword>
<comment type="caution">
    <text evidence="1">The sequence shown here is derived from an EMBL/GenBank/DDBJ whole genome shotgun (WGS) entry which is preliminary data.</text>
</comment>
<dbReference type="EMBL" id="CAJC01000112">
    <property type="protein sequence ID" value="CCI52740.1"/>
    <property type="molecule type" value="Genomic_DNA"/>
</dbReference>
<reference evidence="1 2" key="1">
    <citation type="journal article" date="2013" name="ISME J.">
        <title>A metabolic model for members of the genus Tetrasphaera involved in enhanced biological phosphorus removal.</title>
        <authorList>
            <person name="Kristiansen R."/>
            <person name="Nguyen H.T.T."/>
            <person name="Saunders A.M."/>
            <person name="Nielsen J.L."/>
            <person name="Wimmer R."/>
            <person name="Le V.Q."/>
            <person name="McIlroy S.J."/>
            <person name="Petrovski S."/>
            <person name="Seviour R.J."/>
            <person name="Calteau A."/>
            <person name="Nielsen K.L."/>
            <person name="Nielsen P.H."/>
        </authorList>
    </citation>
    <scope>NUCLEOTIDE SEQUENCE [LARGE SCALE GENOMIC DNA]</scope>
    <source>
        <strain evidence="1 2">Ben 74</strain>
    </source>
</reference>
<sequence>MIAAVDAARETLIAAIKAAPVSELVAALAPAHRDGTRPEPVAPIATVMAADSMAAERMAAERMAAEGLAATGIAADGPSEAPAVRLRAGLAARLERRGEELVLSSRLGVQPVEAAHEGALRSLLAGETLAVAQLGVAETQHLLRAGVVVLAPIPGASMPGG</sequence>
<evidence type="ECO:0000313" key="1">
    <source>
        <dbReference type="EMBL" id="CCI52740.1"/>
    </source>
</evidence>
<dbReference type="Proteomes" id="UP000035720">
    <property type="component" value="Unassembled WGS sequence"/>
</dbReference>